<sequence length="82" mass="9026">MRTLYESKLVVAWISLFLCLRGDAFLVSAIPIPPEALNSPVGVRKGKFSPYNIAPPPRFMASLTCLVRYNASAQPSFCDSSF</sequence>
<evidence type="ECO:0000313" key="3">
    <source>
        <dbReference type="Proteomes" id="UP000234585"/>
    </source>
</evidence>
<dbReference type="EMBL" id="KZ559135">
    <property type="protein sequence ID" value="PLB38485.1"/>
    <property type="molecule type" value="Genomic_DNA"/>
</dbReference>
<reference evidence="2 3" key="1">
    <citation type="submission" date="2017-12" db="EMBL/GenBank/DDBJ databases">
        <authorList>
            <consortium name="DOE Joint Genome Institute"/>
            <person name="Haridas S."/>
            <person name="Kjaerbolling I."/>
            <person name="Vesth T.C."/>
            <person name="Frisvad J.C."/>
            <person name="Nybo J.L."/>
            <person name="Theobald S."/>
            <person name="Kuo A."/>
            <person name="Bowyer P."/>
            <person name="Matsuda Y."/>
            <person name="Mondo S."/>
            <person name="Lyhne E.K."/>
            <person name="Kogle M.E."/>
            <person name="Clum A."/>
            <person name="Lipzen A."/>
            <person name="Salamov A."/>
            <person name="Ngan C.Y."/>
            <person name="Daum C."/>
            <person name="Chiniquy J."/>
            <person name="Barry K."/>
            <person name="LaButti K."/>
            <person name="Simmons B.A."/>
            <person name="Magnuson J.K."/>
            <person name="Mortensen U.H."/>
            <person name="Larsen T.O."/>
            <person name="Grigoriev I.V."/>
            <person name="Baker S.E."/>
            <person name="Andersen M.R."/>
            <person name="Nordberg H.P."/>
            <person name="Cantor M.N."/>
            <person name="Hua S.X."/>
        </authorList>
    </citation>
    <scope>NUCLEOTIDE SEQUENCE [LARGE SCALE GENOMIC DNA]</scope>
    <source>
        <strain evidence="2 3">CBS 102.13</strain>
    </source>
</reference>
<keyword evidence="3" id="KW-1185">Reference proteome</keyword>
<evidence type="ECO:0008006" key="4">
    <source>
        <dbReference type="Google" id="ProtNLM"/>
    </source>
</evidence>
<name>A0A2I2FCX4_ASPCN</name>
<protein>
    <recommendedName>
        <fullName evidence="4">Secreted protein</fullName>
    </recommendedName>
</protein>
<proteinExistence type="predicted"/>
<evidence type="ECO:0000256" key="1">
    <source>
        <dbReference type="SAM" id="SignalP"/>
    </source>
</evidence>
<accession>A0A2I2FCX4</accession>
<keyword evidence="1" id="KW-0732">Signal</keyword>
<dbReference type="OrthoDB" id="5086884at2759"/>
<dbReference type="GeneID" id="36525685"/>
<feature type="chain" id="PRO_5014142009" description="Secreted protein" evidence="1">
    <location>
        <begin position="25"/>
        <end position="82"/>
    </location>
</feature>
<organism evidence="2 3">
    <name type="scientific">Aspergillus candidus</name>
    <dbReference type="NCBI Taxonomy" id="41067"/>
    <lineage>
        <taxon>Eukaryota</taxon>
        <taxon>Fungi</taxon>
        <taxon>Dikarya</taxon>
        <taxon>Ascomycota</taxon>
        <taxon>Pezizomycotina</taxon>
        <taxon>Eurotiomycetes</taxon>
        <taxon>Eurotiomycetidae</taxon>
        <taxon>Eurotiales</taxon>
        <taxon>Aspergillaceae</taxon>
        <taxon>Aspergillus</taxon>
        <taxon>Aspergillus subgen. Circumdati</taxon>
    </lineage>
</organism>
<dbReference type="AlphaFoldDB" id="A0A2I2FCX4"/>
<feature type="signal peptide" evidence="1">
    <location>
        <begin position="1"/>
        <end position="24"/>
    </location>
</feature>
<evidence type="ECO:0000313" key="2">
    <source>
        <dbReference type="EMBL" id="PLB38485.1"/>
    </source>
</evidence>
<dbReference type="Proteomes" id="UP000234585">
    <property type="component" value="Unassembled WGS sequence"/>
</dbReference>
<dbReference type="RefSeq" id="XP_024672497.1">
    <property type="nucleotide sequence ID" value="XM_024818525.1"/>
</dbReference>
<gene>
    <name evidence="2" type="ORF">BDW47DRAFT_23221</name>
</gene>